<accession>A0A411WKZ5</accession>
<keyword evidence="2" id="KW-1185">Reference proteome</keyword>
<dbReference type="RefSeq" id="WP_130591749.1">
    <property type="nucleotide sequence ID" value="NZ_CP034752.1"/>
</dbReference>
<reference evidence="1 2" key="1">
    <citation type="submission" date="2019-03" db="EMBL/GenBank/DDBJ databases">
        <title>Pragia sp. nov. isolated from the gut tract of Carduelis flavirostris.</title>
        <authorList>
            <person name="Ge Y."/>
        </authorList>
    </citation>
    <scope>NUCLEOTIDE SEQUENCE [LARGE SCALE GENOMIC DNA]</scope>
    <source>
        <strain evidence="1 2">CF-458</strain>
    </source>
</reference>
<protein>
    <submittedName>
        <fullName evidence="1">Uncharacterized protein</fullName>
    </submittedName>
</protein>
<sequence>MTKSYQLNDSDIIKAIKISARDHRERYQAATWQISLRMADMVPQCSIPTRVIRKYMRDMERRGLLISVYQGRNTIVWTLIEGDK</sequence>
<dbReference type="AlphaFoldDB" id="A0A411WKZ5"/>
<dbReference type="Proteomes" id="UP000293154">
    <property type="component" value="Chromosome"/>
</dbReference>
<dbReference type="OrthoDB" id="9910522at2"/>
<gene>
    <name evidence="1" type="ORF">EKN56_10535</name>
</gene>
<evidence type="ECO:0000313" key="1">
    <source>
        <dbReference type="EMBL" id="QBH96805.1"/>
    </source>
</evidence>
<proteinExistence type="predicted"/>
<name>A0A411WKZ5_9GAMM</name>
<dbReference type="EMBL" id="CP034752">
    <property type="protein sequence ID" value="QBH96805.1"/>
    <property type="molecule type" value="Genomic_DNA"/>
</dbReference>
<dbReference type="KEGG" id="prag:EKN56_10535"/>
<evidence type="ECO:0000313" key="2">
    <source>
        <dbReference type="Proteomes" id="UP000293154"/>
    </source>
</evidence>
<organism evidence="1 2">
    <name type="scientific">Limnobaculum zhutongyuii</name>
    <dbReference type="NCBI Taxonomy" id="2498113"/>
    <lineage>
        <taxon>Bacteria</taxon>
        <taxon>Pseudomonadati</taxon>
        <taxon>Pseudomonadota</taxon>
        <taxon>Gammaproteobacteria</taxon>
        <taxon>Enterobacterales</taxon>
        <taxon>Budviciaceae</taxon>
        <taxon>Limnobaculum</taxon>
    </lineage>
</organism>